<evidence type="ECO:0000313" key="2">
    <source>
        <dbReference type="Proteomes" id="UP000807469"/>
    </source>
</evidence>
<protein>
    <recommendedName>
        <fullName evidence="3">F-box domain-containing protein</fullName>
    </recommendedName>
</protein>
<reference evidence="1" key="1">
    <citation type="submission" date="2020-11" db="EMBL/GenBank/DDBJ databases">
        <authorList>
            <consortium name="DOE Joint Genome Institute"/>
            <person name="Ahrendt S."/>
            <person name="Riley R."/>
            <person name="Andreopoulos W."/>
            <person name="Labutti K."/>
            <person name="Pangilinan J."/>
            <person name="Ruiz-Duenas F.J."/>
            <person name="Barrasa J.M."/>
            <person name="Sanchez-Garcia M."/>
            <person name="Camarero S."/>
            <person name="Miyauchi S."/>
            <person name="Serrano A."/>
            <person name="Linde D."/>
            <person name="Babiker R."/>
            <person name="Drula E."/>
            <person name="Ayuso-Fernandez I."/>
            <person name="Pacheco R."/>
            <person name="Padilla G."/>
            <person name="Ferreira P."/>
            <person name="Barriuso J."/>
            <person name="Kellner H."/>
            <person name="Castanera R."/>
            <person name="Alfaro M."/>
            <person name="Ramirez L."/>
            <person name="Pisabarro A.G."/>
            <person name="Kuo A."/>
            <person name="Tritt A."/>
            <person name="Lipzen A."/>
            <person name="He G."/>
            <person name="Yan M."/>
            <person name="Ng V."/>
            <person name="Cullen D."/>
            <person name="Martin F."/>
            <person name="Rosso M.-N."/>
            <person name="Henrissat B."/>
            <person name="Hibbett D."/>
            <person name="Martinez A.T."/>
            <person name="Grigoriev I.V."/>
        </authorList>
    </citation>
    <scope>NUCLEOTIDE SEQUENCE</scope>
    <source>
        <strain evidence="1">CIRM-BRFM 674</strain>
    </source>
</reference>
<evidence type="ECO:0008006" key="3">
    <source>
        <dbReference type="Google" id="ProtNLM"/>
    </source>
</evidence>
<sequence length="545" mass="62088">MSYVCQLSSGKPCSACTELGSFDALNLSSKATFTEERRLLLERINASHDPLSSYLPYELISKIFDIYCEDSGYPALVLSRAMPIPHTTTPMYLASVCTTWRDIAFTTPSLWSSLLIKYSPSWFAYKDLMAAWLDRAKVMPLSIRISLPKNGENAKIPMLPHKIAFLATIGCYAARWQTLNLLMPTSLSRVFLGTSLLIAPILSTLQLHITDKEFQDEPDIVVLVTPRVSTLKISNICLKTVKLDCVNLTSIQISMPSIDEIFEILRRAPGLRELDLTDICEISSTYTVPQNLTHGTLQSLILFPKTFGGSDICIALEHLTFPVLQRFTYNFKRSRIPLDMSIFSDFLQRSGKNITFLSLEQIDFDCISPASLVAVLALIPSLTEVYLECWKLDLLCIEMLELTFNFFGVPNSFLPNLQIFKYRGAKYDMRAWISLTRAFEYLTSALNDRMAFHTNHKDPYNRRGPSPPHTVQFTLVNRFPRDNIIPLPDTAFRSFHKLKEAGLRLKICEETWNKRGTKGELDMLAYFMETAFSEFDDFPVHWFDV</sequence>
<dbReference type="InterPro" id="IPR032675">
    <property type="entry name" value="LRR_dom_sf"/>
</dbReference>
<accession>A0A9P5YQE2</accession>
<proteinExistence type="predicted"/>
<keyword evidence="2" id="KW-1185">Reference proteome</keyword>
<gene>
    <name evidence="1" type="ORF">BDN70DRAFT_887736</name>
</gene>
<dbReference type="SUPFAM" id="SSF52047">
    <property type="entry name" value="RNI-like"/>
    <property type="match status" value="1"/>
</dbReference>
<name>A0A9P5YQE2_9AGAR</name>
<comment type="caution">
    <text evidence="1">The sequence shown here is derived from an EMBL/GenBank/DDBJ whole genome shotgun (WGS) entry which is preliminary data.</text>
</comment>
<evidence type="ECO:0000313" key="1">
    <source>
        <dbReference type="EMBL" id="KAF9471785.1"/>
    </source>
</evidence>
<dbReference type="Gene3D" id="1.20.1280.50">
    <property type="match status" value="1"/>
</dbReference>
<organism evidence="1 2">
    <name type="scientific">Pholiota conissans</name>
    <dbReference type="NCBI Taxonomy" id="109636"/>
    <lineage>
        <taxon>Eukaryota</taxon>
        <taxon>Fungi</taxon>
        <taxon>Dikarya</taxon>
        <taxon>Basidiomycota</taxon>
        <taxon>Agaricomycotina</taxon>
        <taxon>Agaricomycetes</taxon>
        <taxon>Agaricomycetidae</taxon>
        <taxon>Agaricales</taxon>
        <taxon>Agaricineae</taxon>
        <taxon>Strophariaceae</taxon>
        <taxon>Pholiota</taxon>
    </lineage>
</organism>
<dbReference type="OrthoDB" id="3021603at2759"/>
<dbReference type="AlphaFoldDB" id="A0A9P5YQE2"/>
<dbReference type="Gene3D" id="3.80.10.10">
    <property type="entry name" value="Ribonuclease Inhibitor"/>
    <property type="match status" value="1"/>
</dbReference>
<dbReference type="Proteomes" id="UP000807469">
    <property type="component" value="Unassembled WGS sequence"/>
</dbReference>
<dbReference type="EMBL" id="MU155622">
    <property type="protein sequence ID" value="KAF9471785.1"/>
    <property type="molecule type" value="Genomic_DNA"/>
</dbReference>